<dbReference type="Proteomes" id="UP001233172">
    <property type="component" value="Unassembled WGS sequence"/>
</dbReference>
<reference evidence="2" key="2">
    <citation type="submission" date="2023-04" db="EMBL/GenBank/DDBJ databases">
        <authorList>
            <person name="Bu L."/>
            <person name="Lu L."/>
            <person name="Laidemitt M.R."/>
            <person name="Zhang S.M."/>
            <person name="Mutuku M."/>
            <person name="Mkoji G."/>
            <person name="Steinauer M."/>
            <person name="Loker E.S."/>
        </authorList>
    </citation>
    <scope>NUCLEOTIDE SEQUENCE</scope>
    <source>
        <strain evidence="2">KasaAsao</strain>
        <tissue evidence="2">Whole Snail</tissue>
    </source>
</reference>
<dbReference type="EMBL" id="JASAOG010000053">
    <property type="protein sequence ID" value="KAK0057610.1"/>
    <property type="molecule type" value="Genomic_DNA"/>
</dbReference>
<accession>A0AAD8BN45</accession>
<keyword evidence="1" id="KW-0812">Transmembrane</keyword>
<evidence type="ECO:0000313" key="2">
    <source>
        <dbReference type="EMBL" id="KAK0057610.1"/>
    </source>
</evidence>
<keyword evidence="1" id="KW-1133">Transmembrane helix</keyword>
<feature type="transmembrane region" description="Helical" evidence="1">
    <location>
        <begin position="26"/>
        <end position="48"/>
    </location>
</feature>
<keyword evidence="1" id="KW-0472">Membrane</keyword>
<gene>
    <name evidence="2" type="ORF">Bpfe_012840</name>
</gene>
<dbReference type="AlphaFoldDB" id="A0AAD8BN45"/>
<reference evidence="2" key="1">
    <citation type="journal article" date="2023" name="PLoS Negl. Trop. Dis.">
        <title>A genome sequence for Biomphalaria pfeifferi, the major vector snail for the human-infecting parasite Schistosoma mansoni.</title>
        <authorList>
            <person name="Bu L."/>
            <person name="Lu L."/>
            <person name="Laidemitt M.R."/>
            <person name="Zhang S.M."/>
            <person name="Mutuku M."/>
            <person name="Mkoji G."/>
            <person name="Steinauer M."/>
            <person name="Loker E.S."/>
        </authorList>
    </citation>
    <scope>NUCLEOTIDE SEQUENCE</scope>
    <source>
        <strain evidence="2">KasaAsao</strain>
    </source>
</reference>
<protein>
    <submittedName>
        <fullName evidence="2">Uncharacterized protein</fullName>
    </submittedName>
</protein>
<organism evidence="2 3">
    <name type="scientific">Biomphalaria pfeifferi</name>
    <name type="common">Bloodfluke planorb</name>
    <name type="synonym">Freshwater snail</name>
    <dbReference type="NCBI Taxonomy" id="112525"/>
    <lineage>
        <taxon>Eukaryota</taxon>
        <taxon>Metazoa</taxon>
        <taxon>Spiralia</taxon>
        <taxon>Lophotrochozoa</taxon>
        <taxon>Mollusca</taxon>
        <taxon>Gastropoda</taxon>
        <taxon>Heterobranchia</taxon>
        <taxon>Euthyneura</taxon>
        <taxon>Panpulmonata</taxon>
        <taxon>Hygrophila</taxon>
        <taxon>Lymnaeoidea</taxon>
        <taxon>Planorbidae</taxon>
        <taxon>Biomphalaria</taxon>
    </lineage>
</organism>
<evidence type="ECO:0000256" key="1">
    <source>
        <dbReference type="SAM" id="Phobius"/>
    </source>
</evidence>
<comment type="caution">
    <text evidence="2">The sequence shown here is derived from an EMBL/GenBank/DDBJ whole genome shotgun (WGS) entry which is preliminary data.</text>
</comment>
<keyword evidence="3" id="KW-1185">Reference proteome</keyword>
<sequence length="75" mass="8221">MSGNIMSSMAAHTPTVGHSWSPLDELWLVISLTHVLAPWIFTGLYVILKDLEAVLALLQGTNESLIQTKKLALSF</sequence>
<evidence type="ECO:0000313" key="3">
    <source>
        <dbReference type="Proteomes" id="UP001233172"/>
    </source>
</evidence>
<name>A0AAD8BN45_BIOPF</name>
<proteinExistence type="predicted"/>